<evidence type="ECO:0000313" key="2">
    <source>
        <dbReference type="Proteomes" id="UP000076552"/>
    </source>
</evidence>
<protein>
    <submittedName>
        <fullName evidence="1">Uncharacterized protein</fullName>
    </submittedName>
</protein>
<name>A0A166RMX4_9PEZI</name>
<organism evidence="1 2">
    <name type="scientific">Colletotrichum tofieldiae</name>
    <dbReference type="NCBI Taxonomy" id="708197"/>
    <lineage>
        <taxon>Eukaryota</taxon>
        <taxon>Fungi</taxon>
        <taxon>Dikarya</taxon>
        <taxon>Ascomycota</taxon>
        <taxon>Pezizomycotina</taxon>
        <taxon>Sordariomycetes</taxon>
        <taxon>Hypocreomycetidae</taxon>
        <taxon>Glomerellales</taxon>
        <taxon>Glomerellaceae</taxon>
        <taxon>Colletotrichum</taxon>
        <taxon>Colletotrichum spaethianum species complex</taxon>
    </lineage>
</organism>
<keyword evidence="2" id="KW-1185">Reference proteome</keyword>
<accession>A0A166RMX4</accession>
<sequence>MSEVGQGLVFSAWLTRVFEDLRPTAGLTPVRTTGRDPLCRFRFWKDSGRAIRRSATTGPVPERALDNDDSFRNVPSASFPVYNRSGDFYAGCSQAFDFNADMAAGELFLKWSRTTELELPQRLQKNTSSNMTNVICG</sequence>
<dbReference type="EMBL" id="LFIV01000105">
    <property type="protein sequence ID" value="KZL69468.1"/>
    <property type="molecule type" value="Genomic_DNA"/>
</dbReference>
<reference evidence="1 2" key="1">
    <citation type="submission" date="2015-06" db="EMBL/GenBank/DDBJ databases">
        <title>Survival trade-offs in plant roots during colonization by closely related pathogenic and mutualistic fungi.</title>
        <authorList>
            <person name="Hacquard S."/>
            <person name="Kracher B."/>
            <person name="Hiruma K."/>
            <person name="Weinman A."/>
            <person name="Muench P."/>
            <person name="Garrido Oter R."/>
            <person name="Ver Loren van Themaat E."/>
            <person name="Dallerey J.-F."/>
            <person name="Damm U."/>
            <person name="Henrissat B."/>
            <person name="Lespinet O."/>
            <person name="Thon M."/>
            <person name="Kemen E."/>
            <person name="McHardy A.C."/>
            <person name="Schulze-Lefert P."/>
            <person name="O'Connell R.J."/>
        </authorList>
    </citation>
    <scope>NUCLEOTIDE SEQUENCE [LARGE SCALE GENOMIC DNA]</scope>
    <source>
        <strain evidence="1 2">0861</strain>
    </source>
</reference>
<proteinExistence type="predicted"/>
<gene>
    <name evidence="1" type="ORF">CT0861_04741</name>
</gene>
<dbReference type="AlphaFoldDB" id="A0A166RMX4"/>
<evidence type="ECO:0000313" key="1">
    <source>
        <dbReference type="EMBL" id="KZL69468.1"/>
    </source>
</evidence>
<comment type="caution">
    <text evidence="1">The sequence shown here is derived from an EMBL/GenBank/DDBJ whole genome shotgun (WGS) entry which is preliminary data.</text>
</comment>
<dbReference type="Proteomes" id="UP000076552">
    <property type="component" value="Unassembled WGS sequence"/>
</dbReference>